<evidence type="ECO:0000259" key="3">
    <source>
        <dbReference type="Pfam" id="PF12849"/>
    </source>
</evidence>
<keyword evidence="5" id="KW-1185">Reference proteome</keyword>
<evidence type="ECO:0000256" key="1">
    <source>
        <dbReference type="ARBA" id="ARBA00022729"/>
    </source>
</evidence>
<keyword evidence="2" id="KW-0812">Transmembrane</keyword>
<keyword evidence="2" id="KW-0472">Membrane</keyword>
<accession>A0ABX1M7Z8</accession>
<reference evidence="4 5" key="1">
    <citation type="submission" date="2018-06" db="EMBL/GenBank/DDBJ databases">
        <title>Comparative genomics of Brasilonema spp. strains.</title>
        <authorList>
            <person name="Alvarenga D.O."/>
            <person name="Fiore M.F."/>
            <person name="Varani A.M."/>
        </authorList>
    </citation>
    <scope>NUCLEOTIDE SEQUENCE [LARGE SCALE GENOMIC DNA]</scope>
    <source>
        <strain evidence="4 5">UFV-OR1</strain>
    </source>
</reference>
<dbReference type="PANTHER" id="PTHR30570:SF1">
    <property type="entry name" value="PHOSPHATE-BINDING PROTEIN PSTS"/>
    <property type="match status" value="1"/>
</dbReference>
<dbReference type="Gene3D" id="3.40.190.10">
    <property type="entry name" value="Periplasmic binding protein-like II"/>
    <property type="match status" value="2"/>
</dbReference>
<feature type="domain" description="PBP" evidence="3">
    <location>
        <begin position="80"/>
        <end position="352"/>
    </location>
</feature>
<dbReference type="EMBL" id="QMEC01000048">
    <property type="protein sequence ID" value="NMF63846.1"/>
    <property type="molecule type" value="Genomic_DNA"/>
</dbReference>
<evidence type="ECO:0000256" key="2">
    <source>
        <dbReference type="SAM" id="Phobius"/>
    </source>
</evidence>
<dbReference type="PANTHER" id="PTHR30570">
    <property type="entry name" value="PERIPLASMIC PHOSPHATE BINDING COMPONENT OF PHOSPHATE ABC TRANSPORTER"/>
    <property type="match status" value="1"/>
</dbReference>
<proteinExistence type="predicted"/>
<feature type="transmembrane region" description="Helical" evidence="2">
    <location>
        <begin position="21"/>
        <end position="41"/>
    </location>
</feature>
<protein>
    <submittedName>
        <fullName evidence="4">Phosphate ABC transporter substrate-binding protein</fullName>
    </submittedName>
</protein>
<sequence length="368" mass="40316">MDNTNRKKIVIQGEMALLLRGLIIGKILTLVVIGGLFWWLVRPRLLITNSIDSLPSQSTNTISSSSPKLAFETTADIPIGSFKYGGSTAWAPIRQLIDSQIQNAHPELQLNYVRPTNGSPGSGSGIRMLLNGQLDFAQSSRPVTVEELNTAKQRGFTLEQRQVGIDGIAVVVNPSLTVPGLTVDQLQQIYHGEITNWKQVDGPDLPITPFAQHPEDADTLIFSTNKSSGTSTNKDLNNQGFSSNVEYVHSTTQALRQLNKIPGGLYYASARTLVPQCSVRSLPLGQTPTSLIPPYRQPKVPNEQCIRKRNQLNTQAIKNGSYPLTTNLFVIIKHNNGPEERAGEAYAKLLLTEQGQKAIEQAGFVRVP</sequence>
<name>A0ABX1M7Z8_9CYAN</name>
<keyword evidence="2" id="KW-1133">Transmembrane helix</keyword>
<dbReference type="InterPro" id="IPR050811">
    <property type="entry name" value="Phosphate_ABC_transporter"/>
</dbReference>
<comment type="caution">
    <text evidence="4">The sequence shown here is derived from an EMBL/GenBank/DDBJ whole genome shotgun (WGS) entry which is preliminary data.</text>
</comment>
<gene>
    <name evidence="4" type="ORF">DP115_14145</name>
</gene>
<evidence type="ECO:0000313" key="5">
    <source>
        <dbReference type="Proteomes" id="UP000762253"/>
    </source>
</evidence>
<dbReference type="Pfam" id="PF12849">
    <property type="entry name" value="PBP_like_2"/>
    <property type="match status" value="1"/>
</dbReference>
<dbReference type="SUPFAM" id="SSF53850">
    <property type="entry name" value="Periplasmic binding protein-like II"/>
    <property type="match status" value="1"/>
</dbReference>
<dbReference type="InterPro" id="IPR024370">
    <property type="entry name" value="PBP_domain"/>
</dbReference>
<organism evidence="4 5">
    <name type="scientific">Brasilonema octagenarum UFV-OR1</name>
    <dbReference type="NCBI Taxonomy" id="417115"/>
    <lineage>
        <taxon>Bacteria</taxon>
        <taxon>Bacillati</taxon>
        <taxon>Cyanobacteriota</taxon>
        <taxon>Cyanophyceae</taxon>
        <taxon>Nostocales</taxon>
        <taxon>Scytonemataceae</taxon>
        <taxon>Brasilonema</taxon>
        <taxon>Octagenarum group</taxon>
    </lineage>
</organism>
<keyword evidence="1" id="KW-0732">Signal</keyword>
<dbReference type="CDD" id="cd13566">
    <property type="entry name" value="PBP2_phosphate"/>
    <property type="match status" value="1"/>
</dbReference>
<dbReference type="Proteomes" id="UP000762253">
    <property type="component" value="Unassembled WGS sequence"/>
</dbReference>
<evidence type="ECO:0000313" key="4">
    <source>
        <dbReference type="EMBL" id="NMF63846.1"/>
    </source>
</evidence>
<dbReference type="RefSeq" id="WP_169265435.1">
    <property type="nucleotide sequence ID" value="NZ_QMEC01000048.1"/>
</dbReference>